<proteinExistence type="predicted"/>
<accession>A0A6J8DHD7</accession>
<keyword evidence="2" id="KW-1133">Transmembrane helix</keyword>
<reference evidence="3 4" key="1">
    <citation type="submission" date="2020-06" db="EMBL/GenBank/DDBJ databases">
        <authorList>
            <person name="Li R."/>
            <person name="Bekaert M."/>
        </authorList>
    </citation>
    <scope>NUCLEOTIDE SEQUENCE [LARGE SCALE GENOMIC DNA]</scope>
    <source>
        <strain evidence="4">wild</strain>
    </source>
</reference>
<evidence type="ECO:0000313" key="3">
    <source>
        <dbReference type="EMBL" id="CAC5408043.1"/>
    </source>
</evidence>
<evidence type="ECO:0000256" key="1">
    <source>
        <dbReference type="SAM" id="MobiDB-lite"/>
    </source>
</evidence>
<sequence>MNSCCGLYSIDLQFASHYCDQYVRRLTESKFYTLSWRGQTSPKLCDFSFTGGESSEHRSYTVCFESLVFHLPYSMGNGVLQVQNDTGSKSKWYYTRHNISIKKTCVQQAYMLTITIVLPNGYREPLPRTYLVIKVTAFRDKNITTASGNIDKKITPTSSNIGYTVVAVVIFIVCAFGMFFCIKSSRGSRRGVGSIGDSIACIGEAVCNCFKCECFDCTANLPSCDCDCENICKPCGECCTAWAGCCTTLILSVRGESHEDPSLETTGMNPIPQEPEETHTSTLMPEPSGPPPDYHTLQGDSLTPPPSYETAIRYTPPSAPPTNQ</sequence>
<protein>
    <submittedName>
        <fullName evidence="3">Uncharacterized protein</fullName>
    </submittedName>
</protein>
<organism evidence="3 4">
    <name type="scientific">Mytilus coruscus</name>
    <name type="common">Sea mussel</name>
    <dbReference type="NCBI Taxonomy" id="42192"/>
    <lineage>
        <taxon>Eukaryota</taxon>
        <taxon>Metazoa</taxon>
        <taxon>Spiralia</taxon>
        <taxon>Lophotrochozoa</taxon>
        <taxon>Mollusca</taxon>
        <taxon>Bivalvia</taxon>
        <taxon>Autobranchia</taxon>
        <taxon>Pteriomorphia</taxon>
        <taxon>Mytilida</taxon>
        <taxon>Mytiloidea</taxon>
        <taxon>Mytilidae</taxon>
        <taxon>Mytilinae</taxon>
        <taxon>Mytilus</taxon>
    </lineage>
</organism>
<keyword evidence="2" id="KW-0472">Membrane</keyword>
<dbReference type="OrthoDB" id="10301277at2759"/>
<gene>
    <name evidence="3" type="ORF">MCOR_41464</name>
</gene>
<dbReference type="EMBL" id="CACVKT020007498">
    <property type="protein sequence ID" value="CAC5408043.1"/>
    <property type="molecule type" value="Genomic_DNA"/>
</dbReference>
<dbReference type="Proteomes" id="UP000507470">
    <property type="component" value="Unassembled WGS sequence"/>
</dbReference>
<keyword evidence="4" id="KW-1185">Reference proteome</keyword>
<keyword evidence="2" id="KW-0812">Transmembrane</keyword>
<name>A0A6J8DHD7_MYTCO</name>
<evidence type="ECO:0000313" key="4">
    <source>
        <dbReference type="Proteomes" id="UP000507470"/>
    </source>
</evidence>
<feature type="transmembrane region" description="Helical" evidence="2">
    <location>
        <begin position="161"/>
        <end position="182"/>
    </location>
</feature>
<feature type="region of interest" description="Disordered" evidence="1">
    <location>
        <begin position="257"/>
        <end position="324"/>
    </location>
</feature>
<dbReference type="AlphaFoldDB" id="A0A6J8DHD7"/>
<evidence type="ECO:0000256" key="2">
    <source>
        <dbReference type="SAM" id="Phobius"/>
    </source>
</evidence>